<comment type="caution">
    <text evidence="1">The sequence shown here is derived from an EMBL/GenBank/DDBJ whole genome shotgun (WGS) entry which is preliminary data.</text>
</comment>
<dbReference type="AlphaFoldDB" id="A0A2P6CA61"/>
<evidence type="ECO:0000313" key="1">
    <source>
        <dbReference type="EMBL" id="PQJ71787.1"/>
    </source>
</evidence>
<sequence>MLIAIILLTILLFRTCQNEKICKHTELNEQEVIENFKNSRHTIDIVKVEELYGNYKDRFIPVIKDLQEKDTVTKEKFRENYLPTEYSLIPLQKLKNYIQFLDVLQHKNPNQIISGIAFSFGAYNLNVSDKTMENPSINTVKSRKNDPLKKGDYNGRLTLFFTPTYYDSCIETGYDADNHIPFYIEPDDASDMFKGDYKSLYCHLNSEFYYIESCPEKEISKASLLPTFNAATAKITMQSVSSNELTDMPPKRVGD</sequence>
<evidence type="ECO:0000313" key="2">
    <source>
        <dbReference type="Proteomes" id="UP000247345"/>
    </source>
</evidence>
<dbReference type="EMBL" id="MSCK01000001">
    <property type="protein sequence ID" value="PQJ71787.1"/>
    <property type="molecule type" value="Genomic_DNA"/>
</dbReference>
<proteinExistence type="predicted"/>
<keyword evidence="2" id="KW-1185">Reference proteome</keyword>
<dbReference type="Proteomes" id="UP000247345">
    <property type="component" value="Unassembled WGS sequence"/>
</dbReference>
<accession>A0A2P6CA61</accession>
<protein>
    <submittedName>
        <fullName evidence="1">Uncharacterized protein</fullName>
    </submittedName>
</protein>
<name>A0A2P6CA61_9FLAO</name>
<reference evidence="1 2" key="1">
    <citation type="submission" date="2016-12" db="EMBL/GenBank/DDBJ databases">
        <title>Trade-off between light-utilization and light-protection in marine flavobacteria.</title>
        <authorList>
            <person name="Kumagai Y."/>
            <person name="Yoshizawa S."/>
            <person name="Kogure K."/>
            <person name="Iwasaki W."/>
        </authorList>
    </citation>
    <scope>NUCLEOTIDE SEQUENCE [LARGE SCALE GENOMIC DNA]</scope>
    <source>
        <strain evidence="1 2">KCTC 12100</strain>
    </source>
</reference>
<gene>
    <name evidence="1" type="ORF">BTO14_00305</name>
</gene>
<organism evidence="1 2">
    <name type="scientific">Polaribacter butkevichii</name>
    <dbReference type="NCBI Taxonomy" id="218490"/>
    <lineage>
        <taxon>Bacteria</taxon>
        <taxon>Pseudomonadati</taxon>
        <taxon>Bacteroidota</taxon>
        <taxon>Flavobacteriia</taxon>
        <taxon>Flavobacteriales</taxon>
        <taxon>Flavobacteriaceae</taxon>
    </lineage>
</organism>